<dbReference type="GO" id="GO:0005829">
    <property type="term" value="C:cytosol"/>
    <property type="evidence" value="ECO:0007669"/>
    <property type="project" value="TreeGrafter"/>
</dbReference>
<accession>A0A6J7DP68</accession>
<dbReference type="PANTHER" id="PTHR30476">
    <property type="entry name" value="UPF0234 PROTEIN YAJQ"/>
    <property type="match status" value="1"/>
</dbReference>
<dbReference type="InterPro" id="IPR035570">
    <property type="entry name" value="UPF0234_N"/>
</dbReference>
<evidence type="ECO:0000256" key="2">
    <source>
        <dbReference type="ARBA" id="ARBA00093450"/>
    </source>
</evidence>
<dbReference type="InterPro" id="IPR007551">
    <property type="entry name" value="YajQ/Smlt4090-like"/>
</dbReference>
<dbReference type="InterPro" id="IPR035571">
    <property type="entry name" value="UPF0234-like_C"/>
</dbReference>
<dbReference type="AlphaFoldDB" id="A0A6J7DP68"/>
<evidence type="ECO:0000313" key="3">
    <source>
        <dbReference type="EMBL" id="CAB4872387.1"/>
    </source>
</evidence>
<dbReference type="HAMAP" id="MF_00632">
    <property type="entry name" value="UPF0234"/>
    <property type="match status" value="1"/>
</dbReference>
<dbReference type="PANTHER" id="PTHR30476:SF0">
    <property type="entry name" value="UPF0234 PROTEIN YAJQ"/>
    <property type="match status" value="1"/>
</dbReference>
<evidence type="ECO:0000256" key="1">
    <source>
        <dbReference type="ARBA" id="ARBA00022741"/>
    </source>
</evidence>
<gene>
    <name evidence="3" type="ORF">UFOPK3381_00886</name>
</gene>
<dbReference type="SUPFAM" id="SSF89963">
    <property type="entry name" value="YajQ-like"/>
    <property type="match status" value="2"/>
</dbReference>
<dbReference type="Gene3D" id="3.30.70.990">
    <property type="entry name" value="YajQ-like, domain 2"/>
    <property type="match status" value="1"/>
</dbReference>
<reference evidence="3" key="1">
    <citation type="submission" date="2020-05" db="EMBL/GenBank/DDBJ databases">
        <authorList>
            <person name="Chiriac C."/>
            <person name="Salcher M."/>
            <person name="Ghai R."/>
            <person name="Kavagutti S V."/>
        </authorList>
    </citation>
    <scope>NUCLEOTIDE SEQUENCE</scope>
</reference>
<sequence length="162" mass="18298">MPTFDIVSEVDLQEVRNAVDQANREAGTRFDFKNTDSLIEFSEKELTLTSSTDDRIRALYQLLEEKMVKRNVSLKTLDAGKIEEATKGTARQKITLKAGISQEVGKKINKMIKDSGLKNVSSSIQGDQVRVTGKQRDDLQAVMQLCRESDIEVPLQFNNFRD</sequence>
<organism evidence="3">
    <name type="scientific">freshwater metagenome</name>
    <dbReference type="NCBI Taxonomy" id="449393"/>
    <lineage>
        <taxon>unclassified sequences</taxon>
        <taxon>metagenomes</taxon>
        <taxon>ecological metagenomes</taxon>
    </lineage>
</organism>
<comment type="similarity">
    <text evidence="2">Belongs to the YajQ family.</text>
</comment>
<keyword evidence="1" id="KW-0547">Nucleotide-binding</keyword>
<protein>
    <submittedName>
        <fullName evidence="3">Unannotated protein</fullName>
    </submittedName>
</protein>
<proteinExistence type="inferred from homology"/>
<dbReference type="EMBL" id="CAFBLN010000033">
    <property type="protein sequence ID" value="CAB4872387.1"/>
    <property type="molecule type" value="Genomic_DNA"/>
</dbReference>
<dbReference type="GO" id="GO:0000166">
    <property type="term" value="F:nucleotide binding"/>
    <property type="evidence" value="ECO:0007669"/>
    <property type="project" value="UniProtKB-KW"/>
</dbReference>
<name>A0A6J7DP68_9ZZZZ</name>
<dbReference type="CDD" id="cd11740">
    <property type="entry name" value="YajQ_like"/>
    <property type="match status" value="1"/>
</dbReference>
<dbReference type="Gene3D" id="3.30.70.860">
    <property type="match status" value="1"/>
</dbReference>
<dbReference type="InterPro" id="IPR036183">
    <property type="entry name" value="YajQ-like_sf"/>
</dbReference>
<dbReference type="Pfam" id="PF04461">
    <property type="entry name" value="YajQ"/>
    <property type="match status" value="1"/>
</dbReference>
<dbReference type="NCBIfam" id="NF003819">
    <property type="entry name" value="PRK05412.1"/>
    <property type="match status" value="1"/>
</dbReference>